<evidence type="ECO:0000313" key="1">
    <source>
        <dbReference type="EMBL" id="QDI02868.1"/>
    </source>
</evidence>
<proteinExistence type="predicted"/>
<sequence>MALDGASVMNSSIGFSSAPMKRWAGAWTFGAACRDHALPRGGRRSTPPPPITDLYVSALLMQGGPAARLFA</sequence>
<organism evidence="1 2">
    <name type="scientific">Xanthomonas cerealis pv. cerealis</name>
    <dbReference type="NCBI Taxonomy" id="152263"/>
    <lineage>
        <taxon>Bacteria</taxon>
        <taxon>Pseudomonadati</taxon>
        <taxon>Pseudomonadota</taxon>
        <taxon>Gammaproteobacteria</taxon>
        <taxon>Lysobacterales</taxon>
        <taxon>Lysobacteraceae</taxon>
        <taxon>Xanthomonas</taxon>
        <taxon>Xanthomonas translucens group</taxon>
        <taxon>Xanthomonas cerealis</taxon>
    </lineage>
</organism>
<dbReference type="Proteomes" id="UP000319349">
    <property type="component" value="Chromosome"/>
</dbReference>
<accession>A0A514E9Y6</accession>
<dbReference type="EMBL" id="CP038228">
    <property type="protein sequence ID" value="QDI02868.1"/>
    <property type="molecule type" value="Genomic_DNA"/>
</dbReference>
<keyword evidence="2" id="KW-1185">Reference proteome</keyword>
<dbReference type="AlphaFoldDB" id="A0A514E9Y6"/>
<name>A0A514E9Y6_9XANT</name>
<evidence type="ECO:0000313" key="2">
    <source>
        <dbReference type="Proteomes" id="UP000319349"/>
    </source>
</evidence>
<reference evidence="1 2" key="1">
    <citation type="submission" date="2019-03" db="EMBL/GenBank/DDBJ databases">
        <title>Tal1 in Xanthomonas translucens pv. cerealis Contributes to Virulence in Bacterial Leaf Streak of Wheat.</title>
        <authorList>
            <person name="Shah S.M.A."/>
            <person name="Haq F."/>
            <person name="Ma W."/>
            <person name="Xu X."/>
            <person name="Wang S."/>
            <person name="Xu Z."/>
            <person name="Zou L."/>
            <person name="Zhu B."/>
            <person name="Chen G."/>
        </authorList>
    </citation>
    <scope>NUCLEOTIDE SEQUENCE [LARGE SCALE GENOMIC DNA]</scope>
    <source>
        <strain evidence="1 2">01</strain>
    </source>
</reference>
<dbReference type="RefSeq" id="WP_142741893.1">
    <property type="nucleotide sequence ID" value="NZ_CP038228.1"/>
</dbReference>
<gene>
    <name evidence="1" type="ORF">E4A48_03395</name>
</gene>
<protein>
    <submittedName>
        <fullName evidence="1">Uncharacterized protein</fullName>
    </submittedName>
</protein>